<feature type="region of interest" description="Disordered" evidence="1">
    <location>
        <begin position="748"/>
        <end position="847"/>
    </location>
</feature>
<evidence type="ECO:0000313" key="2">
    <source>
        <dbReference type="EMBL" id="CAH0378337.1"/>
    </source>
</evidence>
<feature type="compositionally biased region" description="Low complexity" evidence="1">
    <location>
        <begin position="1072"/>
        <end position="1084"/>
    </location>
</feature>
<feature type="compositionally biased region" description="Basic residues" evidence="1">
    <location>
        <begin position="1057"/>
        <end position="1071"/>
    </location>
</feature>
<feature type="compositionally biased region" description="Pro residues" evidence="1">
    <location>
        <begin position="795"/>
        <end position="813"/>
    </location>
</feature>
<dbReference type="Proteomes" id="UP000789595">
    <property type="component" value="Unassembled WGS sequence"/>
</dbReference>
<dbReference type="AlphaFoldDB" id="A0A8J2SVW3"/>
<evidence type="ECO:0000256" key="1">
    <source>
        <dbReference type="SAM" id="MobiDB-lite"/>
    </source>
</evidence>
<keyword evidence="3" id="KW-1185">Reference proteome</keyword>
<feature type="compositionally biased region" description="Low complexity" evidence="1">
    <location>
        <begin position="780"/>
        <end position="794"/>
    </location>
</feature>
<feature type="compositionally biased region" description="Low complexity" evidence="1">
    <location>
        <begin position="1011"/>
        <end position="1039"/>
    </location>
</feature>
<feature type="compositionally biased region" description="Pro residues" evidence="1">
    <location>
        <begin position="764"/>
        <end position="779"/>
    </location>
</feature>
<proteinExistence type="predicted"/>
<dbReference type="EMBL" id="CAKKNE010000005">
    <property type="protein sequence ID" value="CAH0378337.1"/>
    <property type="molecule type" value="Genomic_DNA"/>
</dbReference>
<name>A0A8J2SVW3_9STRA</name>
<comment type="caution">
    <text evidence="2">The sequence shown here is derived from an EMBL/GenBank/DDBJ whole genome shotgun (WGS) entry which is preliminary data.</text>
</comment>
<sequence length="1123" mass="121832">MAAADDKKKKPKTESLDDAVKQLGLSKRAIHEVVRVATARAAELSGQRVGMDLLHALTRRIKSEEGQPSSEQVKEQCLYAMHECLMQIDAIGKASGKLCSQIETLAEKCTEHVPRTLIKARGSRAPIAEHLVKTAENSLKILQAWRRKFACFKRSDRLKATGRALQTLIKPRDKEPLLDPVKREEERPAKRLRLAEPAAPVIALPPDLMGDQAKGAAPPLPLPPLPDAGWGRGLGSQGAPRSPPRSDEAPPSKDAVPAGRAALFDACRLVRDVCSSLQWPLKSQGAALFFLHHLLQHASSEPESSKPPCWTRFVNRPGMVAESVAQALPSDELAALALACVHLGGKACDTPARLTHVLEFARSRPQNSMSVRRWPQAAPWRDAVLSAEQRVLRLVSYDVRLEHAADVLSTFFEKVLPDDQFRSFAGHGNAAAPPRLGDERLVMSQSLMERTRLFMEAAHSFLFSGVSASQDPIALCVATSLIVNRMLKDPGLKLIEGFLDAAAAKVGKALKEDPKASKARILGCKAEVEKTDREFLRHFSEAETKKRESADDANPWEKRAASCGAARRAAEATHHRLGALDLKRYVKKCLDQAGRIAEAKAAVAAARARSAPEAEIAKEEVRLKQQRDHALDDCVCHVFISDDAELYRACPDNGRTPVADLRLAFPFGPKHFGTKSERLDDYHKAPAAFRLGACLVHCCAEPDDDENPKSFRPALYCAWPRSIVDALKLGTRARSDVQKATARLAKALRDAHKRRPPYDVYVHAPPPPPTDPGPAPPEKAPAWGPPRGDSALLAKPPPKKSLPGPRPAQPPKPSNGQQRPLLERLTSDAGRMQRLPSDPVPGADPRRVAGVIKTLERREHSDRTRDGGLAYGEKRYTRGYIAPDGGGPDIYYMTRGAAGNELAVGVRVTYEPTRNDTGPIAHFVRPEGGGRGAPPPQRSGGYGDRQPSGGYGAPPPRGYGYGAGPRGPHPGRGPPFGHQGPPPGARGAYPPQNGGWQGGPPRGLRRRLRRPVLQLRRPAPRSRLSGAAAAGLPPVGAARAPHERAAEPRGGGDARTRRQRLPRPARRRRQPHGPAATARPAGWRAAPRAVAVARARAFAPPLLDTSTRLCILNGGFRTRGFVD</sequence>
<protein>
    <submittedName>
        <fullName evidence="2">Uncharacterized protein</fullName>
    </submittedName>
</protein>
<feature type="region of interest" description="Disordered" evidence="1">
    <location>
        <begin position="203"/>
        <end position="256"/>
    </location>
</feature>
<feature type="compositionally biased region" description="Basic and acidic residues" evidence="1">
    <location>
        <begin position="1040"/>
        <end position="1056"/>
    </location>
</feature>
<evidence type="ECO:0000313" key="3">
    <source>
        <dbReference type="Proteomes" id="UP000789595"/>
    </source>
</evidence>
<reference evidence="2" key="1">
    <citation type="submission" date="2021-11" db="EMBL/GenBank/DDBJ databases">
        <authorList>
            <consortium name="Genoscope - CEA"/>
            <person name="William W."/>
        </authorList>
    </citation>
    <scope>NUCLEOTIDE SEQUENCE</scope>
</reference>
<feature type="region of interest" description="Disordered" evidence="1">
    <location>
        <begin position="910"/>
        <end position="1084"/>
    </location>
</feature>
<accession>A0A8J2SVW3</accession>
<gene>
    <name evidence="2" type="ORF">PECAL_5P28480</name>
</gene>
<feature type="compositionally biased region" description="Low complexity" evidence="1">
    <location>
        <begin position="975"/>
        <end position="994"/>
    </location>
</feature>
<dbReference type="Gene3D" id="1.10.472.10">
    <property type="entry name" value="Cyclin-like"/>
    <property type="match status" value="1"/>
</dbReference>
<organism evidence="2 3">
    <name type="scientific">Pelagomonas calceolata</name>
    <dbReference type="NCBI Taxonomy" id="35677"/>
    <lineage>
        <taxon>Eukaryota</taxon>
        <taxon>Sar</taxon>
        <taxon>Stramenopiles</taxon>
        <taxon>Ochrophyta</taxon>
        <taxon>Pelagophyceae</taxon>
        <taxon>Pelagomonadales</taxon>
        <taxon>Pelagomonadaceae</taxon>
        <taxon>Pelagomonas</taxon>
    </lineage>
</organism>